<keyword evidence="7" id="KW-1185">Reference proteome</keyword>
<dbReference type="CDD" id="cd06127">
    <property type="entry name" value="DEDDh"/>
    <property type="match status" value="1"/>
</dbReference>
<keyword evidence="1" id="KW-0540">Nuclease</keyword>
<dbReference type="RefSeq" id="WP_170224661.1">
    <property type="nucleotide sequence ID" value="NZ_RCDD01000007.1"/>
</dbReference>
<comment type="caution">
    <text evidence="6">The sequence shown here is derived from an EMBL/GenBank/DDBJ whole genome shotgun (WGS) entry which is preliminary data.</text>
</comment>
<dbReference type="GO" id="GO:0003676">
    <property type="term" value="F:nucleic acid binding"/>
    <property type="evidence" value="ECO:0007669"/>
    <property type="project" value="InterPro"/>
</dbReference>
<feature type="compositionally biased region" description="Basic and acidic residues" evidence="4">
    <location>
        <begin position="347"/>
        <end position="361"/>
    </location>
</feature>
<dbReference type="SUPFAM" id="SSF53098">
    <property type="entry name" value="Ribonuclease H-like"/>
    <property type="match status" value="1"/>
</dbReference>
<dbReference type="EMBL" id="RCDD01000007">
    <property type="protein sequence ID" value="RLK54429.1"/>
    <property type="molecule type" value="Genomic_DNA"/>
</dbReference>
<dbReference type="InterPro" id="IPR036397">
    <property type="entry name" value="RNaseH_sf"/>
</dbReference>
<organism evidence="6 7">
    <name type="scientific">Actinokineospora cianjurensis</name>
    <dbReference type="NCBI Taxonomy" id="585224"/>
    <lineage>
        <taxon>Bacteria</taxon>
        <taxon>Bacillati</taxon>
        <taxon>Actinomycetota</taxon>
        <taxon>Actinomycetes</taxon>
        <taxon>Pseudonocardiales</taxon>
        <taxon>Pseudonocardiaceae</taxon>
        <taxon>Actinokineospora</taxon>
    </lineage>
</organism>
<dbReference type="PANTHER" id="PTHR30231:SF4">
    <property type="entry name" value="PROTEIN NEN2"/>
    <property type="match status" value="1"/>
</dbReference>
<dbReference type="Gene3D" id="3.30.420.10">
    <property type="entry name" value="Ribonuclease H-like superfamily/Ribonuclease H"/>
    <property type="match status" value="1"/>
</dbReference>
<evidence type="ECO:0000313" key="6">
    <source>
        <dbReference type="EMBL" id="RLK54429.1"/>
    </source>
</evidence>
<feature type="domain" description="Exonuclease" evidence="5">
    <location>
        <begin position="157"/>
        <end position="335"/>
    </location>
</feature>
<accession>A0A421AXA3</accession>
<reference evidence="6 7" key="1">
    <citation type="submission" date="2018-10" db="EMBL/GenBank/DDBJ databases">
        <title>Genomic Encyclopedia of Archaeal and Bacterial Type Strains, Phase II (KMG-II): from individual species to whole genera.</title>
        <authorList>
            <person name="Goeker M."/>
        </authorList>
    </citation>
    <scope>NUCLEOTIDE SEQUENCE [LARGE SCALE GENOMIC DNA]</scope>
    <source>
        <strain evidence="6 7">DSM 45657</strain>
    </source>
</reference>
<dbReference type="InterPro" id="IPR012337">
    <property type="entry name" value="RNaseH-like_sf"/>
</dbReference>
<evidence type="ECO:0000259" key="5">
    <source>
        <dbReference type="SMART" id="SM00479"/>
    </source>
</evidence>
<dbReference type="SMART" id="SM00479">
    <property type="entry name" value="EXOIII"/>
    <property type="match status" value="1"/>
</dbReference>
<dbReference type="Pfam" id="PF00929">
    <property type="entry name" value="RNase_T"/>
    <property type="match status" value="1"/>
</dbReference>
<feature type="region of interest" description="Disordered" evidence="4">
    <location>
        <begin position="334"/>
        <end position="370"/>
    </location>
</feature>
<evidence type="ECO:0000256" key="1">
    <source>
        <dbReference type="ARBA" id="ARBA00022722"/>
    </source>
</evidence>
<dbReference type="AlphaFoldDB" id="A0A421AXA3"/>
<keyword evidence="3" id="KW-0269">Exonuclease</keyword>
<dbReference type="InterPro" id="IPR013520">
    <property type="entry name" value="Ribonucl_H"/>
</dbReference>
<keyword evidence="2" id="KW-0378">Hydrolase</keyword>
<evidence type="ECO:0000256" key="4">
    <source>
        <dbReference type="SAM" id="MobiDB-lite"/>
    </source>
</evidence>
<sequence length="370" mass="40424">MSKRTDPVLRYEDGLPVYRDGRAPEHLLTTTALRARRLSPTGLTPVARVSTLPFHKVCALYDSTQARPIKPRTARQRDALDKARHVATTTPCARCAVVRVPTSGGPWCPDCEPIAQQEHRDRLHRQRATAVAEHERMLAEDQAAAGAWAAAMLADPTMVALDTETTGLDGDIRVVEIAVRDRTGALLLDTLVNPGVPIPADATRVHSITDAMVAGAPRFAAVLPTLTEVLAGRRVIIYNAAYDTRVLRNELSHHHRAVDADTAPTEEWVQHPAVAVWMAGWRPECAMDAYAAWYGDWHHYWRDYRWQPLGGGHRAADDCAAVLRILTTMAGHNPAQPLPHLGAGSGAEDHAHTAEPFDHTTRGATSGAVE</sequence>
<evidence type="ECO:0000256" key="2">
    <source>
        <dbReference type="ARBA" id="ARBA00022801"/>
    </source>
</evidence>
<evidence type="ECO:0000313" key="7">
    <source>
        <dbReference type="Proteomes" id="UP000282454"/>
    </source>
</evidence>
<dbReference type="PANTHER" id="PTHR30231">
    <property type="entry name" value="DNA POLYMERASE III SUBUNIT EPSILON"/>
    <property type="match status" value="1"/>
</dbReference>
<proteinExistence type="predicted"/>
<name>A0A421AXA3_9PSEU</name>
<evidence type="ECO:0000256" key="3">
    <source>
        <dbReference type="ARBA" id="ARBA00022839"/>
    </source>
</evidence>
<gene>
    <name evidence="6" type="ORF">CLV68_5979</name>
</gene>
<protein>
    <submittedName>
        <fullName evidence="6">DNA polymerase III epsilon subunit-like protein</fullName>
    </submittedName>
</protein>
<dbReference type="GO" id="GO:0008408">
    <property type="term" value="F:3'-5' exonuclease activity"/>
    <property type="evidence" value="ECO:0007669"/>
    <property type="project" value="TreeGrafter"/>
</dbReference>
<dbReference type="Proteomes" id="UP000282454">
    <property type="component" value="Unassembled WGS sequence"/>
</dbReference>